<name>A0A6J5NS66_9CAUD</name>
<organism evidence="1">
    <name type="scientific">uncultured Caudovirales phage</name>
    <dbReference type="NCBI Taxonomy" id="2100421"/>
    <lineage>
        <taxon>Viruses</taxon>
        <taxon>Duplodnaviria</taxon>
        <taxon>Heunggongvirae</taxon>
        <taxon>Uroviricota</taxon>
        <taxon>Caudoviricetes</taxon>
        <taxon>Peduoviridae</taxon>
        <taxon>Maltschvirus</taxon>
        <taxon>Maltschvirus maltsch</taxon>
    </lineage>
</organism>
<reference evidence="1" key="1">
    <citation type="submission" date="2020-04" db="EMBL/GenBank/DDBJ databases">
        <authorList>
            <person name="Chiriac C."/>
            <person name="Salcher M."/>
            <person name="Ghai R."/>
            <person name="Kavagutti S V."/>
        </authorList>
    </citation>
    <scope>NUCLEOTIDE SEQUENCE</scope>
</reference>
<sequence>MQYQRVNSYRMELTMTDMEQWEKENEAFLIKIGQVKPAAAKPTTKKDEE</sequence>
<evidence type="ECO:0000313" key="1">
    <source>
        <dbReference type="EMBL" id="CAB4161793.1"/>
    </source>
</evidence>
<gene>
    <name evidence="1" type="ORF">UFOVP790_20</name>
</gene>
<accession>A0A6J5NS66</accession>
<proteinExistence type="predicted"/>
<protein>
    <submittedName>
        <fullName evidence="1">Uncharacterized protein</fullName>
    </submittedName>
</protein>
<dbReference type="EMBL" id="LR796721">
    <property type="protein sequence ID" value="CAB4161793.1"/>
    <property type="molecule type" value="Genomic_DNA"/>
</dbReference>